<dbReference type="RefSeq" id="WP_094766826.1">
    <property type="nucleotide sequence ID" value="NZ_FQYU01000022.1"/>
</dbReference>
<dbReference type="InterPro" id="IPR012373">
    <property type="entry name" value="Ferrdict_sens_TM"/>
</dbReference>
<feature type="domain" description="FecR protein" evidence="2">
    <location>
        <begin position="117"/>
        <end position="210"/>
    </location>
</feature>
<dbReference type="PIRSF" id="PIRSF018266">
    <property type="entry name" value="FecR"/>
    <property type="match status" value="1"/>
</dbReference>
<keyword evidence="5" id="KW-1185">Reference proteome</keyword>
<dbReference type="GO" id="GO:0016989">
    <property type="term" value="F:sigma factor antagonist activity"/>
    <property type="evidence" value="ECO:0007669"/>
    <property type="project" value="TreeGrafter"/>
</dbReference>
<evidence type="ECO:0000313" key="5">
    <source>
        <dbReference type="Proteomes" id="UP000184543"/>
    </source>
</evidence>
<dbReference type="PANTHER" id="PTHR30273">
    <property type="entry name" value="PERIPLASMIC SIGNAL SENSOR AND SIGMA FACTOR ACTIVATOR FECR-RELATED"/>
    <property type="match status" value="1"/>
</dbReference>
<dbReference type="AlphaFoldDB" id="A0A1M6PHJ3"/>
<accession>A0A1M6PHJ3</accession>
<evidence type="ECO:0000256" key="1">
    <source>
        <dbReference type="SAM" id="Phobius"/>
    </source>
</evidence>
<protein>
    <submittedName>
        <fullName evidence="4">FecR family protein</fullName>
    </submittedName>
</protein>
<evidence type="ECO:0000259" key="3">
    <source>
        <dbReference type="Pfam" id="PF16344"/>
    </source>
</evidence>
<reference evidence="5" key="1">
    <citation type="submission" date="2016-11" db="EMBL/GenBank/DDBJ databases">
        <authorList>
            <person name="Varghese N."/>
            <person name="Submissions S."/>
        </authorList>
    </citation>
    <scope>NUCLEOTIDE SEQUENCE [LARGE SCALE GENOMIC DNA]</scope>
    <source>
        <strain evidence="5">DSM 19858</strain>
    </source>
</reference>
<dbReference type="Gene3D" id="3.55.50.30">
    <property type="match status" value="1"/>
</dbReference>
<dbReference type="InterPro" id="IPR006860">
    <property type="entry name" value="FecR"/>
</dbReference>
<feature type="transmembrane region" description="Helical" evidence="1">
    <location>
        <begin position="85"/>
        <end position="106"/>
    </location>
</feature>
<keyword evidence="1" id="KW-0472">Membrane</keyword>
<dbReference type="Proteomes" id="UP000184543">
    <property type="component" value="Unassembled WGS sequence"/>
</dbReference>
<sequence length="329" mass="37469">MRVSKLDVDSAKSLAGEMESPQDRSMFEINLMLDDDSNEIYKDYKMIWENYPEGQPQVNLKRASERLMYSIDKGKKRKWGTHSPFWVRPVLASAAVLLMGASVFLINTKTRVRYSQEVTTAYGEREKVLLSDGSLVYLNADTQLKYPEFFKDGERVVYVDGEAFFEVKKDRERPFLVKTDGLTVKVLGTKFNVNTKGTSKAISLESGKVQVNLEATGDQITLLPKEELIWNKDSGEVLKRSFDLSKTSSWKEGVLILDNVSLLEALPTINRYYGVEFVAGNFPERDMQLNGAFENQSIEDFIETLQYIADVKIVQVAPKKFSISPRHEK</sequence>
<keyword evidence="1" id="KW-0812">Transmembrane</keyword>
<name>A0A1M6PHJ3_9FLAO</name>
<keyword evidence="1" id="KW-1133">Transmembrane helix</keyword>
<gene>
    <name evidence="4" type="ORF">SAMN04488513_1221</name>
</gene>
<evidence type="ECO:0000259" key="2">
    <source>
        <dbReference type="Pfam" id="PF04773"/>
    </source>
</evidence>
<organism evidence="4 5">
    <name type="scientific">Pseudozobellia thermophila</name>
    <dbReference type="NCBI Taxonomy" id="192903"/>
    <lineage>
        <taxon>Bacteria</taxon>
        <taxon>Pseudomonadati</taxon>
        <taxon>Bacteroidota</taxon>
        <taxon>Flavobacteriia</taxon>
        <taxon>Flavobacteriales</taxon>
        <taxon>Flavobacteriaceae</taxon>
        <taxon>Pseudozobellia</taxon>
    </lineage>
</organism>
<dbReference type="Pfam" id="PF16344">
    <property type="entry name" value="FecR_C"/>
    <property type="match status" value="1"/>
</dbReference>
<dbReference type="OrthoDB" id="1097132at2"/>
<dbReference type="Gene3D" id="2.60.120.1440">
    <property type="match status" value="1"/>
</dbReference>
<dbReference type="PANTHER" id="PTHR30273:SF2">
    <property type="entry name" value="PROTEIN FECR"/>
    <property type="match status" value="1"/>
</dbReference>
<dbReference type="Pfam" id="PF04773">
    <property type="entry name" value="FecR"/>
    <property type="match status" value="1"/>
</dbReference>
<dbReference type="EMBL" id="FQYU01000022">
    <property type="protein sequence ID" value="SHK07392.1"/>
    <property type="molecule type" value="Genomic_DNA"/>
</dbReference>
<evidence type="ECO:0000313" key="4">
    <source>
        <dbReference type="EMBL" id="SHK07392.1"/>
    </source>
</evidence>
<proteinExistence type="predicted"/>
<feature type="domain" description="Protein FecR C-terminal" evidence="3">
    <location>
        <begin position="255"/>
        <end position="313"/>
    </location>
</feature>
<dbReference type="STRING" id="192903.SAMN04488513_1221"/>
<dbReference type="InterPro" id="IPR032508">
    <property type="entry name" value="FecR_C"/>
</dbReference>